<evidence type="ECO:0000313" key="3">
    <source>
        <dbReference type="Proteomes" id="UP000049855"/>
    </source>
</evidence>
<name>A0A0U1L0Z7_9FIRM</name>
<dbReference type="Pfam" id="PF12652">
    <property type="entry name" value="CotJB"/>
    <property type="match status" value="1"/>
</dbReference>
<organism evidence="2 3">
    <name type="scientific">Sporomusa ovata</name>
    <dbReference type="NCBI Taxonomy" id="2378"/>
    <lineage>
        <taxon>Bacteria</taxon>
        <taxon>Bacillati</taxon>
        <taxon>Bacillota</taxon>
        <taxon>Negativicutes</taxon>
        <taxon>Selenomonadales</taxon>
        <taxon>Sporomusaceae</taxon>
        <taxon>Sporomusa</taxon>
    </lineage>
</organism>
<sequence length="85" mass="10045">MKYEKQMMLLKKVQEIQFVAVELNLYLDTHPCDQDALNDFNCAVEMLKKFKDQYECEYGPLINFGHGGMSGEPWQWAQGPWPWEL</sequence>
<accession>A0A0U1L0Z7</accession>
<reference evidence="3" key="1">
    <citation type="submission" date="2015-03" db="EMBL/GenBank/DDBJ databases">
        <authorList>
            <person name="Nijsse Bart"/>
        </authorList>
    </citation>
    <scope>NUCLEOTIDE SEQUENCE [LARGE SCALE GENOMIC DNA]</scope>
</reference>
<dbReference type="PIRSF" id="PIRSF010606">
    <property type="entry name" value="Spore_coat_CotJB"/>
    <property type="match status" value="1"/>
</dbReference>
<dbReference type="RefSeq" id="WP_021168141.1">
    <property type="nucleotide sequence ID" value="NZ_CTRP01000012.1"/>
</dbReference>
<evidence type="ECO:0000259" key="1">
    <source>
        <dbReference type="Pfam" id="PF12652"/>
    </source>
</evidence>
<gene>
    <name evidence="2" type="ORF">SpAn4DRAFT_2590</name>
</gene>
<dbReference type="InterPro" id="IPR024207">
    <property type="entry name" value="CotJB_dom"/>
</dbReference>
<feature type="domain" description="Protein CotJB" evidence="1">
    <location>
        <begin position="9"/>
        <end position="84"/>
    </location>
</feature>
<dbReference type="Proteomes" id="UP000049855">
    <property type="component" value="Unassembled WGS sequence"/>
</dbReference>
<evidence type="ECO:0000313" key="2">
    <source>
        <dbReference type="EMBL" id="CQR73358.1"/>
    </source>
</evidence>
<dbReference type="EMBL" id="CTRP01000012">
    <property type="protein sequence ID" value="CQR73358.1"/>
    <property type="molecule type" value="Genomic_DNA"/>
</dbReference>
<protein>
    <submittedName>
        <fullName evidence="2">Polypeptide composition of the spore coat protein CotJB</fullName>
    </submittedName>
</protein>
<keyword evidence="2" id="KW-0946">Virion</keyword>
<dbReference type="AlphaFoldDB" id="A0A0U1L0Z7"/>
<proteinExistence type="predicted"/>
<dbReference type="InterPro" id="IPR016571">
    <property type="entry name" value="Spore_coat_assembly_CotJB"/>
</dbReference>
<keyword evidence="2" id="KW-0167">Capsid protein</keyword>
<keyword evidence="3" id="KW-1185">Reference proteome</keyword>